<sequence>MIAAQPDLVQVSVSRSAEERLVVPAYRSSLARRADELKKFRERVVADTKGVGNEFDFFDRLSPHAMGISEPMLARLERLHLLLGRVLIDVVNRWFSDEDAGLPQRMPLDPAEEELLKWVIGAEHMPDYTEHLGCWRSDILFGRSSDGLDDQAPFLCEINGRLPLNGIMACGQHSKAITRLGANKDGLAPLVSFEESYNHITDFFDTSKPLFCVREKWHAIDSRLLLPAYTERTNQPTAVVRPSDLEIRPDSSSPSGVSLWDRSKNILMEQWVAEMLQDEWAALDPAVAHQLALTPLNDIRTILLVHDKRLLGILPDELPGMVTRGVLTAEEADVVAAGIAKTLIPGSKELQALLRESAADPTIKDNYIYKNCRDGLGQGIDLGRNLTQQEWLARLERLADPDVIRPHQDAAVIQRLVDHHWYDVVRHEVPSHTGPEPEKFHLIGSMYMFQSRQFYLGPWRLGMETHLGLSPSDAGIAMSAVRLPNWEVCNEMEK</sequence>
<dbReference type="SUPFAM" id="SSF56059">
    <property type="entry name" value="Glutathione synthetase ATP-binding domain-like"/>
    <property type="match status" value="1"/>
</dbReference>
<protein>
    <submittedName>
        <fullName evidence="1">Uncharacterized protein</fullName>
    </submittedName>
</protein>
<reference evidence="1" key="2">
    <citation type="submission" date="2020-05" db="EMBL/GenBank/DDBJ databases">
        <authorList>
            <person name="Kim H.-S."/>
            <person name="Proctor R.H."/>
            <person name="Brown D.W."/>
        </authorList>
    </citation>
    <scope>NUCLEOTIDE SEQUENCE</scope>
    <source>
        <strain evidence="1">NRRL 22465</strain>
    </source>
</reference>
<reference evidence="1" key="1">
    <citation type="journal article" date="2020" name="BMC Genomics">
        <title>Correction to: Identification and distribution of gene clusters required for synthesis of sphingolipid metabolism inhibitors in diverse species of the filamentous fungus Fusarium.</title>
        <authorList>
            <person name="Kim H.S."/>
            <person name="Lohmar J.M."/>
            <person name="Busman M."/>
            <person name="Brown D.W."/>
            <person name="Naumann T.A."/>
            <person name="Divon H.H."/>
            <person name="Lysoe E."/>
            <person name="Uhlig S."/>
            <person name="Proctor R.H."/>
        </authorList>
    </citation>
    <scope>NUCLEOTIDE SEQUENCE</scope>
    <source>
        <strain evidence="1">NRRL 22465</strain>
    </source>
</reference>
<dbReference type="Proteomes" id="UP000635477">
    <property type="component" value="Unassembled WGS sequence"/>
</dbReference>
<proteinExistence type="predicted"/>
<organism evidence="1 2">
    <name type="scientific">Fusarium zealandicum</name>
    <dbReference type="NCBI Taxonomy" id="1053134"/>
    <lineage>
        <taxon>Eukaryota</taxon>
        <taxon>Fungi</taxon>
        <taxon>Dikarya</taxon>
        <taxon>Ascomycota</taxon>
        <taxon>Pezizomycotina</taxon>
        <taxon>Sordariomycetes</taxon>
        <taxon>Hypocreomycetidae</taxon>
        <taxon>Hypocreales</taxon>
        <taxon>Nectriaceae</taxon>
        <taxon>Fusarium</taxon>
        <taxon>Fusarium staphyleae species complex</taxon>
    </lineage>
</organism>
<dbReference type="AlphaFoldDB" id="A0A8H4XHU5"/>
<dbReference type="OrthoDB" id="2117718at2759"/>
<name>A0A8H4XHU5_9HYPO</name>
<gene>
    <name evidence="1" type="ORF">FZEAL_7470</name>
</gene>
<evidence type="ECO:0000313" key="1">
    <source>
        <dbReference type="EMBL" id="KAF4975789.1"/>
    </source>
</evidence>
<dbReference type="EMBL" id="JABEYC010000603">
    <property type="protein sequence ID" value="KAF4975789.1"/>
    <property type="molecule type" value="Genomic_DNA"/>
</dbReference>
<accession>A0A8H4XHU5</accession>
<keyword evidence="2" id="KW-1185">Reference proteome</keyword>
<evidence type="ECO:0000313" key="2">
    <source>
        <dbReference type="Proteomes" id="UP000635477"/>
    </source>
</evidence>
<comment type="caution">
    <text evidence="1">The sequence shown here is derived from an EMBL/GenBank/DDBJ whole genome shotgun (WGS) entry which is preliminary data.</text>
</comment>